<keyword evidence="2" id="KW-1185">Reference proteome</keyword>
<dbReference type="AlphaFoldDB" id="A0A8T2P098"/>
<dbReference type="Proteomes" id="UP000824540">
    <property type="component" value="Unassembled WGS sequence"/>
</dbReference>
<name>A0A8T2P098_9TELE</name>
<dbReference type="EMBL" id="JAFBMS010000016">
    <property type="protein sequence ID" value="KAG9346035.1"/>
    <property type="molecule type" value="Genomic_DNA"/>
</dbReference>
<protein>
    <submittedName>
        <fullName evidence="1">Uncharacterized protein</fullName>
    </submittedName>
</protein>
<evidence type="ECO:0000313" key="2">
    <source>
        <dbReference type="Proteomes" id="UP000824540"/>
    </source>
</evidence>
<sequence>MGSETELPLKQSSFSALMPYSTVPVECGGGSLFLALHAALGGERGGRKAYPFGAQAKNRKEETYCERVGLLITKYRAQHTEDVH</sequence>
<accession>A0A8T2P098</accession>
<comment type="caution">
    <text evidence="1">The sequence shown here is derived from an EMBL/GenBank/DDBJ whole genome shotgun (WGS) entry which is preliminary data.</text>
</comment>
<reference evidence="1" key="1">
    <citation type="thesis" date="2021" institute="BYU ScholarsArchive" country="Provo, UT, USA">
        <title>Applications of and Algorithms for Genome Assembly and Genomic Analyses with an Emphasis on Marine Teleosts.</title>
        <authorList>
            <person name="Pickett B.D."/>
        </authorList>
    </citation>
    <scope>NUCLEOTIDE SEQUENCE</scope>
    <source>
        <strain evidence="1">HI-2016</strain>
    </source>
</reference>
<proteinExistence type="predicted"/>
<gene>
    <name evidence="1" type="ORF">JZ751_007850</name>
</gene>
<evidence type="ECO:0000313" key="1">
    <source>
        <dbReference type="EMBL" id="KAG9346035.1"/>
    </source>
</evidence>
<organism evidence="1 2">
    <name type="scientific">Albula glossodonta</name>
    <name type="common">roundjaw bonefish</name>
    <dbReference type="NCBI Taxonomy" id="121402"/>
    <lineage>
        <taxon>Eukaryota</taxon>
        <taxon>Metazoa</taxon>
        <taxon>Chordata</taxon>
        <taxon>Craniata</taxon>
        <taxon>Vertebrata</taxon>
        <taxon>Euteleostomi</taxon>
        <taxon>Actinopterygii</taxon>
        <taxon>Neopterygii</taxon>
        <taxon>Teleostei</taxon>
        <taxon>Albuliformes</taxon>
        <taxon>Albulidae</taxon>
        <taxon>Albula</taxon>
    </lineage>
</organism>